<evidence type="ECO:0000313" key="2">
    <source>
        <dbReference type="Proteomes" id="UP000824219"/>
    </source>
</evidence>
<proteinExistence type="predicted"/>
<sequence>MKKTSQFIVMNETCSLSHNGTFRRPTTCYERLDATRPRPRAWILELTQLLSIELKNLFKAGGTFVGYPVLTFQSVRLYLLYLMLLCISAHSHCS</sequence>
<gene>
    <name evidence="1" type="ORF">KOW79_017431</name>
</gene>
<keyword evidence="2" id="KW-1185">Reference proteome</keyword>
<organism evidence="1 2">
    <name type="scientific">Hemibagrus wyckioides</name>
    <dbReference type="NCBI Taxonomy" id="337641"/>
    <lineage>
        <taxon>Eukaryota</taxon>
        <taxon>Metazoa</taxon>
        <taxon>Chordata</taxon>
        <taxon>Craniata</taxon>
        <taxon>Vertebrata</taxon>
        <taxon>Euteleostomi</taxon>
        <taxon>Actinopterygii</taxon>
        <taxon>Neopterygii</taxon>
        <taxon>Teleostei</taxon>
        <taxon>Ostariophysi</taxon>
        <taxon>Siluriformes</taxon>
        <taxon>Bagridae</taxon>
        <taxon>Hemibagrus</taxon>
    </lineage>
</organism>
<dbReference type="EMBL" id="JAHKSW010000021">
    <property type="protein sequence ID" value="KAG7318957.1"/>
    <property type="molecule type" value="Genomic_DNA"/>
</dbReference>
<reference evidence="1 2" key="1">
    <citation type="submission" date="2021-06" db="EMBL/GenBank/DDBJ databases">
        <title>Chromosome-level genome assembly of the red-tail catfish (Hemibagrus wyckioides).</title>
        <authorList>
            <person name="Shao F."/>
        </authorList>
    </citation>
    <scope>NUCLEOTIDE SEQUENCE [LARGE SCALE GENOMIC DNA]</scope>
    <source>
        <strain evidence="1">EC202008001</strain>
        <tissue evidence="1">Blood</tissue>
    </source>
</reference>
<protein>
    <submittedName>
        <fullName evidence="1">Uncharacterized protein</fullName>
    </submittedName>
</protein>
<accession>A0A9D3NB46</accession>
<dbReference type="AlphaFoldDB" id="A0A9D3NB46"/>
<comment type="caution">
    <text evidence="1">The sequence shown here is derived from an EMBL/GenBank/DDBJ whole genome shotgun (WGS) entry which is preliminary data.</text>
</comment>
<evidence type="ECO:0000313" key="1">
    <source>
        <dbReference type="EMBL" id="KAG7318957.1"/>
    </source>
</evidence>
<name>A0A9D3NB46_9TELE</name>
<dbReference type="Proteomes" id="UP000824219">
    <property type="component" value="Linkage Group LG21"/>
</dbReference>